<organism evidence="3 4">
    <name type="scientific">Brassica cretica</name>
    <name type="common">Mustard</name>
    <dbReference type="NCBI Taxonomy" id="69181"/>
    <lineage>
        <taxon>Eukaryota</taxon>
        <taxon>Viridiplantae</taxon>
        <taxon>Streptophyta</taxon>
        <taxon>Embryophyta</taxon>
        <taxon>Tracheophyta</taxon>
        <taxon>Spermatophyta</taxon>
        <taxon>Magnoliopsida</taxon>
        <taxon>eudicotyledons</taxon>
        <taxon>Gunneridae</taxon>
        <taxon>Pentapetalae</taxon>
        <taxon>rosids</taxon>
        <taxon>malvids</taxon>
        <taxon>Brassicales</taxon>
        <taxon>Brassicaceae</taxon>
        <taxon>Brassiceae</taxon>
        <taxon>Brassica</taxon>
    </lineage>
</organism>
<protein>
    <recommendedName>
        <fullName evidence="2">Cyanate lyase C-terminal domain-containing protein</fullName>
    </recommendedName>
</protein>
<dbReference type="InterPro" id="IPR003712">
    <property type="entry name" value="Cyanate_lyase_C"/>
</dbReference>
<gene>
    <name evidence="3" type="ORF">F2Q68_00034819</name>
</gene>
<dbReference type="Gene3D" id="3.30.1160.10">
    <property type="entry name" value="Cyanate lyase, C-terminal domain"/>
    <property type="match status" value="1"/>
</dbReference>
<sequence>MKFLKGFDRTTKHQLFENIRQTDQRIATKPSTDQVTTLRPVHAQTRSQRCVRSARIRPQRCDRSTHGSGRNVATSQHGSGHNVSTGPRTDQISGTSGKLGMSAIDFYCSVDKVKGVDGNNRVVVTLDGKYLSHSEQRTENMVSRLNLKGSTSE</sequence>
<feature type="compositionally biased region" description="Polar residues" evidence="1">
    <location>
        <begin position="66"/>
        <end position="96"/>
    </location>
</feature>
<feature type="domain" description="Cyanate lyase C-terminal" evidence="2">
    <location>
        <begin position="82"/>
        <end position="136"/>
    </location>
</feature>
<proteinExistence type="predicted"/>
<dbReference type="SMART" id="SM01116">
    <property type="entry name" value="Cyanate_lyase"/>
    <property type="match status" value="1"/>
</dbReference>
<comment type="caution">
    <text evidence="3">The sequence shown here is derived from an EMBL/GenBank/DDBJ whole genome shotgun (WGS) entry which is preliminary data.</text>
</comment>
<dbReference type="Pfam" id="PF02560">
    <property type="entry name" value="Cyanate_lyase"/>
    <property type="match status" value="1"/>
</dbReference>
<dbReference type="AlphaFoldDB" id="A0A8S9H809"/>
<evidence type="ECO:0000313" key="3">
    <source>
        <dbReference type="EMBL" id="KAF2552657.1"/>
    </source>
</evidence>
<feature type="region of interest" description="Disordered" evidence="1">
    <location>
        <begin position="56"/>
        <end position="96"/>
    </location>
</feature>
<dbReference type="InterPro" id="IPR036581">
    <property type="entry name" value="Cyanate_lyase_C_sf"/>
</dbReference>
<dbReference type="SUPFAM" id="SSF55234">
    <property type="entry name" value="Cyanase C-terminal domain"/>
    <property type="match status" value="1"/>
</dbReference>
<dbReference type="InterPro" id="IPR008076">
    <property type="entry name" value="Cyanase"/>
</dbReference>
<evidence type="ECO:0000259" key="2">
    <source>
        <dbReference type="SMART" id="SM01116"/>
    </source>
</evidence>
<dbReference type="EMBL" id="QGKW02001988">
    <property type="protein sequence ID" value="KAF2552657.1"/>
    <property type="molecule type" value="Genomic_DNA"/>
</dbReference>
<evidence type="ECO:0000256" key="1">
    <source>
        <dbReference type="SAM" id="MobiDB-lite"/>
    </source>
</evidence>
<dbReference type="PANTHER" id="PTHR34186:SF2">
    <property type="entry name" value="CYANATE HYDRATASE"/>
    <property type="match status" value="1"/>
</dbReference>
<accession>A0A8S9H809</accession>
<evidence type="ECO:0000313" key="4">
    <source>
        <dbReference type="Proteomes" id="UP000712281"/>
    </source>
</evidence>
<dbReference type="PANTHER" id="PTHR34186">
    <property type="entry name" value="CYANATE HYDRATASE"/>
    <property type="match status" value="1"/>
</dbReference>
<reference evidence="3" key="1">
    <citation type="submission" date="2019-12" db="EMBL/GenBank/DDBJ databases">
        <title>Genome sequencing and annotation of Brassica cretica.</title>
        <authorList>
            <person name="Studholme D.J."/>
            <person name="Sarris P.F."/>
        </authorList>
    </citation>
    <scope>NUCLEOTIDE SEQUENCE</scope>
    <source>
        <strain evidence="3">PFS-001/15</strain>
        <tissue evidence="3">Leaf</tissue>
    </source>
</reference>
<dbReference type="GO" id="GO:0008824">
    <property type="term" value="F:cyanate hydratase activity"/>
    <property type="evidence" value="ECO:0007669"/>
    <property type="project" value="InterPro"/>
</dbReference>
<dbReference type="Proteomes" id="UP000712281">
    <property type="component" value="Unassembled WGS sequence"/>
</dbReference>
<name>A0A8S9H809_BRACR</name>